<proteinExistence type="predicted"/>
<organism evidence="1 2">
    <name type="scientific">Helianthus annuus</name>
    <name type="common">Common sunflower</name>
    <dbReference type="NCBI Taxonomy" id="4232"/>
    <lineage>
        <taxon>Eukaryota</taxon>
        <taxon>Viridiplantae</taxon>
        <taxon>Streptophyta</taxon>
        <taxon>Embryophyta</taxon>
        <taxon>Tracheophyta</taxon>
        <taxon>Spermatophyta</taxon>
        <taxon>Magnoliopsida</taxon>
        <taxon>eudicotyledons</taxon>
        <taxon>Gunneridae</taxon>
        <taxon>Pentapetalae</taxon>
        <taxon>asterids</taxon>
        <taxon>campanulids</taxon>
        <taxon>Asterales</taxon>
        <taxon>Asteraceae</taxon>
        <taxon>Asteroideae</taxon>
        <taxon>Heliantheae alliance</taxon>
        <taxon>Heliantheae</taxon>
        <taxon>Helianthus</taxon>
    </lineage>
</organism>
<evidence type="ECO:0008006" key="3">
    <source>
        <dbReference type="Google" id="ProtNLM"/>
    </source>
</evidence>
<evidence type="ECO:0000313" key="1">
    <source>
        <dbReference type="EMBL" id="KAF5754263.1"/>
    </source>
</evidence>
<protein>
    <recommendedName>
        <fullName evidence="3">Ulp1 protease family, C-terminal catalytic domain-containing protein</fullName>
    </recommendedName>
</protein>
<dbReference type="EMBL" id="MNCJ02000332">
    <property type="protein sequence ID" value="KAF5754263.1"/>
    <property type="molecule type" value="Genomic_DNA"/>
</dbReference>
<dbReference type="Gramene" id="mRNA:HanXRQr2_Chr17g0789231">
    <property type="protein sequence ID" value="mRNA:HanXRQr2_Chr17g0789231"/>
    <property type="gene ID" value="HanXRQr2_Chr17g0789231"/>
</dbReference>
<evidence type="ECO:0000313" key="2">
    <source>
        <dbReference type="Proteomes" id="UP000215914"/>
    </source>
</evidence>
<reference evidence="1" key="1">
    <citation type="journal article" date="2017" name="Nature">
        <title>The sunflower genome provides insights into oil metabolism, flowering and Asterid evolution.</title>
        <authorList>
            <person name="Badouin H."/>
            <person name="Gouzy J."/>
            <person name="Grassa C.J."/>
            <person name="Murat F."/>
            <person name="Staton S.E."/>
            <person name="Cottret L."/>
            <person name="Lelandais-Briere C."/>
            <person name="Owens G.L."/>
            <person name="Carrere S."/>
            <person name="Mayjonade B."/>
            <person name="Legrand L."/>
            <person name="Gill N."/>
            <person name="Kane N.C."/>
            <person name="Bowers J.E."/>
            <person name="Hubner S."/>
            <person name="Bellec A."/>
            <person name="Berard A."/>
            <person name="Berges H."/>
            <person name="Blanchet N."/>
            <person name="Boniface M.C."/>
            <person name="Brunel D."/>
            <person name="Catrice O."/>
            <person name="Chaidir N."/>
            <person name="Claudel C."/>
            <person name="Donnadieu C."/>
            <person name="Faraut T."/>
            <person name="Fievet G."/>
            <person name="Helmstetter N."/>
            <person name="King M."/>
            <person name="Knapp S.J."/>
            <person name="Lai Z."/>
            <person name="Le Paslier M.C."/>
            <person name="Lippi Y."/>
            <person name="Lorenzon L."/>
            <person name="Mandel J.R."/>
            <person name="Marage G."/>
            <person name="Marchand G."/>
            <person name="Marquand E."/>
            <person name="Bret-Mestries E."/>
            <person name="Morien E."/>
            <person name="Nambeesan S."/>
            <person name="Nguyen T."/>
            <person name="Pegot-Espagnet P."/>
            <person name="Pouilly N."/>
            <person name="Raftis F."/>
            <person name="Sallet E."/>
            <person name="Schiex T."/>
            <person name="Thomas J."/>
            <person name="Vandecasteele C."/>
            <person name="Vares D."/>
            <person name="Vear F."/>
            <person name="Vautrin S."/>
            <person name="Crespi M."/>
            <person name="Mangin B."/>
            <person name="Burke J.M."/>
            <person name="Salse J."/>
            <person name="Munos S."/>
            <person name="Vincourt P."/>
            <person name="Rieseberg L.H."/>
            <person name="Langlade N.B."/>
        </authorList>
    </citation>
    <scope>NUCLEOTIDE SEQUENCE</scope>
    <source>
        <tissue evidence="1">Leaves</tissue>
    </source>
</reference>
<name>A0A9K3DGJ2_HELAN</name>
<comment type="caution">
    <text evidence="1">The sequence shown here is derived from an EMBL/GenBank/DDBJ whole genome shotgun (WGS) entry which is preliminary data.</text>
</comment>
<accession>A0A9K3DGJ2</accession>
<sequence>MVKCKQQEGSWECGFLVVRNMFEFVISRQFGFPNNMWNDTTDITGVEIDKLVENIMCRFFAAVFNDKSKN</sequence>
<dbReference type="AlphaFoldDB" id="A0A9K3DGJ2"/>
<gene>
    <name evidence="1" type="ORF">HanXRQr2_Chr17g0789231</name>
</gene>
<reference evidence="1" key="2">
    <citation type="submission" date="2020-06" db="EMBL/GenBank/DDBJ databases">
        <title>Helianthus annuus Genome sequencing and assembly Release 2.</title>
        <authorList>
            <person name="Gouzy J."/>
            <person name="Langlade N."/>
            <person name="Munos S."/>
        </authorList>
    </citation>
    <scope>NUCLEOTIDE SEQUENCE</scope>
    <source>
        <tissue evidence="1">Leaves</tissue>
    </source>
</reference>
<dbReference type="Proteomes" id="UP000215914">
    <property type="component" value="Unassembled WGS sequence"/>
</dbReference>
<keyword evidence="2" id="KW-1185">Reference proteome</keyword>